<accession>A0ACB8GMY8</accession>
<evidence type="ECO:0000313" key="2">
    <source>
        <dbReference type="Proteomes" id="UP000664032"/>
    </source>
</evidence>
<protein>
    <submittedName>
        <fullName evidence="1">Cytochrome P450 monooxygenase</fullName>
    </submittedName>
</protein>
<keyword evidence="2" id="KW-1185">Reference proteome</keyword>
<keyword evidence="1" id="KW-0560">Oxidoreductase</keyword>
<name>A0ACB8GMY8_PSICU</name>
<proteinExistence type="predicted"/>
<comment type="caution">
    <text evidence="1">The sequence shown here is derived from an EMBL/GenBank/DDBJ whole genome shotgun (WGS) entry which is preliminary data.</text>
</comment>
<gene>
    <name evidence="1" type="ORF">JR316_0011965</name>
</gene>
<evidence type="ECO:0000313" key="1">
    <source>
        <dbReference type="EMBL" id="KAH9476390.1"/>
    </source>
</evidence>
<keyword evidence="1" id="KW-0503">Monooxygenase</keyword>
<dbReference type="Proteomes" id="UP000664032">
    <property type="component" value="Unassembled WGS sequence"/>
</dbReference>
<organism evidence="1 2">
    <name type="scientific">Psilocybe cubensis</name>
    <name type="common">Psychedelic mushroom</name>
    <name type="synonym">Stropharia cubensis</name>
    <dbReference type="NCBI Taxonomy" id="181762"/>
    <lineage>
        <taxon>Eukaryota</taxon>
        <taxon>Fungi</taxon>
        <taxon>Dikarya</taxon>
        <taxon>Basidiomycota</taxon>
        <taxon>Agaricomycotina</taxon>
        <taxon>Agaricomycetes</taxon>
        <taxon>Agaricomycetidae</taxon>
        <taxon>Agaricales</taxon>
        <taxon>Agaricineae</taxon>
        <taxon>Strophariaceae</taxon>
        <taxon>Psilocybe</taxon>
    </lineage>
</organism>
<reference evidence="1" key="1">
    <citation type="submission" date="2021-10" db="EMBL/GenBank/DDBJ databases">
        <title>Psilocybe cubensis genome.</title>
        <authorList>
            <person name="Mckernan K.J."/>
            <person name="Crawford S."/>
            <person name="Trippe A."/>
            <person name="Kane L.T."/>
            <person name="Mclaughlin S."/>
        </authorList>
    </citation>
    <scope>NUCLEOTIDE SEQUENCE</scope>
    <source>
        <strain evidence="1">MGC-MH-2018</strain>
    </source>
</reference>
<sequence>MGVCWAIFKLLRIGRREDTLPPGPPTVPILGNAHLLPTKYPFVKLAEWGKDYDGIFSLKVANGTAEFASRPAFSGMDAVTGGRYFLTASPGTYIELHGSQKILKPSG</sequence>
<dbReference type="EMBL" id="JAFIQS020000011">
    <property type="protein sequence ID" value="KAH9476390.1"/>
    <property type="molecule type" value="Genomic_DNA"/>
</dbReference>